<evidence type="ECO:0000313" key="4">
    <source>
        <dbReference type="Proteomes" id="UP001162891"/>
    </source>
</evidence>
<dbReference type="Proteomes" id="UP001162891">
    <property type="component" value="Chromosome"/>
</dbReference>
<keyword evidence="2" id="KW-1133">Transmembrane helix</keyword>
<evidence type="ECO:0000256" key="1">
    <source>
        <dbReference type="SAM" id="MobiDB-lite"/>
    </source>
</evidence>
<feature type="transmembrane region" description="Helical" evidence="2">
    <location>
        <begin position="21"/>
        <end position="47"/>
    </location>
</feature>
<feature type="compositionally biased region" description="Basic and acidic residues" evidence="1">
    <location>
        <begin position="240"/>
        <end position="250"/>
    </location>
</feature>
<name>A0ABM7X301_9BACT</name>
<feature type="transmembrane region" description="Helical" evidence="2">
    <location>
        <begin position="165"/>
        <end position="183"/>
    </location>
</feature>
<keyword evidence="2" id="KW-0472">Membrane</keyword>
<organism evidence="3 4">
    <name type="scientific">Anaeromyxobacter oryzae</name>
    <dbReference type="NCBI Taxonomy" id="2918170"/>
    <lineage>
        <taxon>Bacteria</taxon>
        <taxon>Pseudomonadati</taxon>
        <taxon>Myxococcota</taxon>
        <taxon>Myxococcia</taxon>
        <taxon>Myxococcales</taxon>
        <taxon>Cystobacterineae</taxon>
        <taxon>Anaeromyxobacteraceae</taxon>
        <taxon>Anaeromyxobacter</taxon>
    </lineage>
</organism>
<keyword evidence="2" id="KW-0812">Transmembrane</keyword>
<gene>
    <name evidence="3" type="ORF">AMOR_51670</name>
</gene>
<feature type="transmembrane region" description="Helical" evidence="2">
    <location>
        <begin position="91"/>
        <end position="109"/>
    </location>
</feature>
<feature type="compositionally biased region" description="Basic and acidic residues" evidence="1">
    <location>
        <begin position="219"/>
        <end position="228"/>
    </location>
</feature>
<sequence length="264" mass="26584">MASVGTDTLGHRALPRLSWGAVIAGVLLAIAAHIVLGLVGAALGFAAAPADSRGVGAAAAIWALVTPFVATLLGAWLACRMASEWDTAGSNLHGVMVWCIGLIAGAIFLTGTLASGAMTAGAAASGNAGMMQGLGGTTPSDMRGPRGQAQAEQAGKAAAATMGGAAMAALAGLLGAFVGAGIARSSREGKGLGMGLGGFKIVRTGQVRRGDGHAVATRPIEEERRYGEQRTYQPSAPERGSMETTREVTRTETPTSQPPDPYHH</sequence>
<feature type="region of interest" description="Disordered" evidence="1">
    <location>
        <begin position="210"/>
        <end position="264"/>
    </location>
</feature>
<evidence type="ECO:0000313" key="3">
    <source>
        <dbReference type="EMBL" id="BDG06171.1"/>
    </source>
</evidence>
<reference evidence="4" key="1">
    <citation type="journal article" date="2022" name="Int. J. Syst. Evol. Microbiol.">
        <title>Anaeromyxobacter oryzae sp. nov., Anaeromyxobacter diazotrophicus sp. nov. and Anaeromyxobacter paludicola sp. nov., isolated from paddy soils.</title>
        <authorList>
            <person name="Itoh H."/>
            <person name="Xu Z."/>
            <person name="Mise K."/>
            <person name="Masuda Y."/>
            <person name="Ushijima N."/>
            <person name="Hayakawa C."/>
            <person name="Shiratori Y."/>
            <person name="Senoo K."/>
        </authorList>
    </citation>
    <scope>NUCLEOTIDE SEQUENCE [LARGE SCALE GENOMIC DNA]</scope>
    <source>
        <strain evidence="4">Red232</strain>
    </source>
</reference>
<dbReference type="EMBL" id="AP025591">
    <property type="protein sequence ID" value="BDG06171.1"/>
    <property type="molecule type" value="Genomic_DNA"/>
</dbReference>
<feature type="transmembrane region" description="Helical" evidence="2">
    <location>
        <begin position="59"/>
        <end position="79"/>
    </location>
</feature>
<keyword evidence="4" id="KW-1185">Reference proteome</keyword>
<accession>A0ABM7X301</accession>
<dbReference type="RefSeq" id="WP_248355527.1">
    <property type="nucleotide sequence ID" value="NZ_AP025591.1"/>
</dbReference>
<protein>
    <submittedName>
        <fullName evidence="3">Uncharacterized protein</fullName>
    </submittedName>
</protein>
<proteinExistence type="predicted"/>
<evidence type="ECO:0000256" key="2">
    <source>
        <dbReference type="SAM" id="Phobius"/>
    </source>
</evidence>